<organism evidence="3 4">
    <name type="scientific">Secundilactobacillus malefermentans</name>
    <dbReference type="NCBI Taxonomy" id="176292"/>
    <lineage>
        <taxon>Bacteria</taxon>
        <taxon>Bacillati</taxon>
        <taxon>Bacillota</taxon>
        <taxon>Bacilli</taxon>
        <taxon>Lactobacillales</taxon>
        <taxon>Lactobacillaceae</taxon>
        <taxon>Secundilactobacillus</taxon>
    </lineage>
</organism>
<evidence type="ECO:0000313" key="3">
    <source>
        <dbReference type="EMBL" id="TDG78612.1"/>
    </source>
</evidence>
<dbReference type="Pfam" id="PF13411">
    <property type="entry name" value="MerR_1"/>
    <property type="match status" value="1"/>
</dbReference>
<proteinExistence type="predicted"/>
<dbReference type="EMBL" id="PUFO01000035">
    <property type="protein sequence ID" value="TDG78612.1"/>
    <property type="molecule type" value="Genomic_DNA"/>
</dbReference>
<reference evidence="3 4" key="1">
    <citation type="journal article" date="2019" name="Appl. Microbiol. Biotechnol.">
        <title>Uncovering carbohydrate metabolism through a genotype-phenotype association study of 56 lactic acid bacteria genomes.</title>
        <authorList>
            <person name="Buron-Moles G."/>
            <person name="Chailyan A."/>
            <person name="Dolejs I."/>
            <person name="Forster J."/>
            <person name="Miks M.H."/>
        </authorList>
    </citation>
    <scope>NUCLEOTIDE SEQUENCE [LARGE SCALE GENOMIC DNA]</scope>
    <source>
        <strain evidence="3 4">ATCC 49373</strain>
    </source>
</reference>
<keyword evidence="4" id="KW-1185">Reference proteome</keyword>
<sequence length="149" mass="17440">MTYSIKEVSEKVGLSIYTLRFYDKQGLLPFVARNQVGYREFTDGDLNIIHTICCLKDTGMKINDIREYVNDIMAGPTTIAHRQQLLSEHRAEVLTKQQKIADNLREIDYKLEMYEADDSFEQVSREIQFASREKEQNHLENPYKITNKS</sequence>
<comment type="caution">
    <text evidence="3">The sequence shown here is derived from an EMBL/GenBank/DDBJ whole genome shotgun (WGS) entry which is preliminary data.</text>
</comment>
<dbReference type="RefSeq" id="WP_010619093.1">
    <property type="nucleotide sequence ID" value="NZ_CP042371.1"/>
</dbReference>
<dbReference type="GO" id="GO:0003677">
    <property type="term" value="F:DNA binding"/>
    <property type="evidence" value="ECO:0007669"/>
    <property type="project" value="UniProtKB-KW"/>
</dbReference>
<dbReference type="SUPFAM" id="SSF46955">
    <property type="entry name" value="Putative DNA-binding domain"/>
    <property type="match status" value="1"/>
</dbReference>
<dbReference type="PANTHER" id="PTHR30204:SF82">
    <property type="entry name" value="TRANSCRIPTIONAL REGULATOR, MERR FAMILY"/>
    <property type="match status" value="1"/>
</dbReference>
<dbReference type="InterPro" id="IPR009061">
    <property type="entry name" value="DNA-bd_dom_put_sf"/>
</dbReference>
<dbReference type="SMART" id="SM00422">
    <property type="entry name" value="HTH_MERR"/>
    <property type="match status" value="1"/>
</dbReference>
<dbReference type="Gene3D" id="1.10.1660.10">
    <property type="match status" value="1"/>
</dbReference>
<evidence type="ECO:0000256" key="1">
    <source>
        <dbReference type="ARBA" id="ARBA00023125"/>
    </source>
</evidence>
<feature type="domain" description="HTH merR-type" evidence="2">
    <location>
        <begin position="2"/>
        <end position="71"/>
    </location>
</feature>
<name>A0A4R5NPN9_9LACO</name>
<dbReference type="GO" id="GO:0003700">
    <property type="term" value="F:DNA-binding transcription factor activity"/>
    <property type="evidence" value="ECO:0007669"/>
    <property type="project" value="InterPro"/>
</dbReference>
<dbReference type="InterPro" id="IPR000551">
    <property type="entry name" value="MerR-type_HTH_dom"/>
</dbReference>
<gene>
    <name evidence="3" type="ORF">C5L31_001867</name>
</gene>
<dbReference type="InterPro" id="IPR047057">
    <property type="entry name" value="MerR_fam"/>
</dbReference>
<dbReference type="Proteomes" id="UP000294854">
    <property type="component" value="Unassembled WGS sequence"/>
</dbReference>
<evidence type="ECO:0000259" key="2">
    <source>
        <dbReference type="PROSITE" id="PS50937"/>
    </source>
</evidence>
<protein>
    <recommendedName>
        <fullName evidence="2">HTH merR-type domain-containing protein</fullName>
    </recommendedName>
</protein>
<dbReference type="AlphaFoldDB" id="A0A4R5NPN9"/>
<dbReference type="CDD" id="cd01109">
    <property type="entry name" value="HTH_YyaN"/>
    <property type="match status" value="1"/>
</dbReference>
<dbReference type="PROSITE" id="PS50937">
    <property type="entry name" value="HTH_MERR_2"/>
    <property type="match status" value="1"/>
</dbReference>
<dbReference type="STRING" id="1122149.FD44_GL001630"/>
<evidence type="ECO:0000313" key="4">
    <source>
        <dbReference type="Proteomes" id="UP000294854"/>
    </source>
</evidence>
<dbReference type="PANTHER" id="PTHR30204">
    <property type="entry name" value="REDOX-CYCLING DRUG-SENSING TRANSCRIPTIONAL ACTIVATOR SOXR"/>
    <property type="match status" value="1"/>
</dbReference>
<dbReference type="OrthoDB" id="9811174at2"/>
<accession>A0A4R5NPN9</accession>
<keyword evidence="1" id="KW-0238">DNA-binding</keyword>